<dbReference type="HOGENOM" id="CLU_016838_1_2_0"/>
<reference evidence="1 2" key="1">
    <citation type="submission" date="2012-02" db="EMBL/GenBank/DDBJ databases">
        <title>Complete genome sequence of Phycisphaera mikurensis NBRC 102666.</title>
        <authorList>
            <person name="Ankai A."/>
            <person name="Hosoyama A."/>
            <person name="Terui Y."/>
            <person name="Sekine M."/>
            <person name="Fukai R."/>
            <person name="Kato Y."/>
            <person name="Nakamura S."/>
            <person name="Yamada-Narita S."/>
            <person name="Kawakoshi A."/>
            <person name="Fukunaga Y."/>
            <person name="Yamazaki S."/>
            <person name="Fujita N."/>
        </authorList>
    </citation>
    <scope>NUCLEOTIDE SEQUENCE [LARGE SCALE GENOMIC DNA]</scope>
    <source>
        <strain evidence="2">NBRC 102666 / KCTC 22515 / FYK2301M01</strain>
    </source>
</reference>
<dbReference type="Gene3D" id="3.40.50.1980">
    <property type="entry name" value="Nitrogenase molybdenum iron protein domain"/>
    <property type="match status" value="2"/>
</dbReference>
<accession>I0IEN0</accession>
<dbReference type="InterPro" id="IPR050492">
    <property type="entry name" value="Bact_metal-bind_prot9"/>
</dbReference>
<dbReference type="Proteomes" id="UP000007881">
    <property type="component" value="Chromosome"/>
</dbReference>
<sequence length="370" mass="39309">MPETQTSRSISSSRLRATLLALLVGLVTAETRARAEPLRVCATATDARALVEVVGGDAVEVTGFVAGPDDPHVVEPTRSMIEALARADLLVVVGLGLEQAWLPGMLATAGRADFVGEGQRRLDLSSNLRTVAGPEGRGVPGSFHPEDNPHFLADPVEGVKAAAAIADRLSALRPEEEDGFRARYRGFAGEVMAAMLGAEMAAAHGPEDFEALCIAIERGELAAHLREHGSAEGSAGGPPPRFGGWLAAYEPFQNRTAIGDHDLWPYFARRYGIRVLGYMEPEPGLPPTAPHLAGLVAEMKEAGCRVILSVQYFDPRHARFVSEATGAVQAELANQPGGREGTGSYLEFVNHNAGELLAALRRAYGPEARP</sequence>
<gene>
    <name evidence="1" type="ordered locus">PSMK_15590</name>
</gene>
<dbReference type="InterPro" id="IPR006127">
    <property type="entry name" value="ZnuA-like"/>
</dbReference>
<keyword evidence="2" id="KW-1185">Reference proteome</keyword>
<name>I0IEN0_PHYMF</name>
<protein>
    <submittedName>
        <fullName evidence="1">ABC transporter substrate binding protein</fullName>
    </submittedName>
</protein>
<dbReference type="PANTHER" id="PTHR42953">
    <property type="entry name" value="HIGH-AFFINITY ZINC UPTAKE SYSTEM PROTEIN ZNUA-RELATED"/>
    <property type="match status" value="1"/>
</dbReference>
<dbReference type="SUPFAM" id="SSF53807">
    <property type="entry name" value="Helical backbone' metal receptor"/>
    <property type="match status" value="2"/>
</dbReference>
<dbReference type="KEGG" id="phm:PSMK_15590"/>
<dbReference type="EMBL" id="AP012338">
    <property type="protein sequence ID" value="BAM03718.1"/>
    <property type="molecule type" value="Genomic_DNA"/>
</dbReference>
<dbReference type="AlphaFoldDB" id="I0IEN0"/>
<evidence type="ECO:0000313" key="2">
    <source>
        <dbReference type="Proteomes" id="UP000007881"/>
    </source>
</evidence>
<dbReference type="GO" id="GO:0046872">
    <property type="term" value="F:metal ion binding"/>
    <property type="evidence" value="ECO:0007669"/>
    <property type="project" value="InterPro"/>
</dbReference>
<dbReference type="STRING" id="1142394.PSMK_15590"/>
<organism evidence="1 2">
    <name type="scientific">Phycisphaera mikurensis (strain NBRC 102666 / KCTC 22515 / FYK2301M01)</name>
    <dbReference type="NCBI Taxonomy" id="1142394"/>
    <lineage>
        <taxon>Bacteria</taxon>
        <taxon>Pseudomonadati</taxon>
        <taxon>Planctomycetota</taxon>
        <taxon>Phycisphaerae</taxon>
        <taxon>Phycisphaerales</taxon>
        <taxon>Phycisphaeraceae</taxon>
        <taxon>Phycisphaera</taxon>
    </lineage>
</organism>
<dbReference type="PANTHER" id="PTHR42953:SF2">
    <property type="entry name" value="ADHESION PROTEIN"/>
    <property type="match status" value="1"/>
</dbReference>
<proteinExistence type="predicted"/>
<dbReference type="GO" id="GO:0030001">
    <property type="term" value="P:metal ion transport"/>
    <property type="evidence" value="ECO:0007669"/>
    <property type="project" value="InterPro"/>
</dbReference>
<evidence type="ECO:0000313" key="1">
    <source>
        <dbReference type="EMBL" id="BAM03718.1"/>
    </source>
</evidence>
<dbReference type="Pfam" id="PF01297">
    <property type="entry name" value="ZnuA"/>
    <property type="match status" value="2"/>
</dbReference>
<dbReference type="eggNOG" id="COG0803">
    <property type="taxonomic scope" value="Bacteria"/>
</dbReference>
<dbReference type="RefSeq" id="WP_014436936.1">
    <property type="nucleotide sequence ID" value="NC_017080.1"/>
</dbReference>